<dbReference type="EMBL" id="AP031322">
    <property type="protein sequence ID" value="BFH72188.1"/>
    <property type="molecule type" value="Genomic_DNA"/>
</dbReference>
<dbReference type="AlphaFoldDB" id="A0AAT9GN94"/>
<evidence type="ECO:0000313" key="1">
    <source>
        <dbReference type="EMBL" id="BFH72188.1"/>
    </source>
</evidence>
<sequence length="124" mass="14055">MSLEMFYTKQLASIISDVDVLNIMTWVNDLSPEKEKEIEKISGISRKTIYNWKTQRVSGLSIESKEKFLNALFQVMGIKEGISLIAKAKRFQYVALLNILISLGKDVSDLQVIVKDGIITNKTE</sequence>
<organism evidence="1">
    <name type="scientific">Sulfurisphaera javensis</name>
    <dbReference type="NCBI Taxonomy" id="2049879"/>
    <lineage>
        <taxon>Archaea</taxon>
        <taxon>Thermoproteota</taxon>
        <taxon>Thermoprotei</taxon>
        <taxon>Sulfolobales</taxon>
        <taxon>Sulfolobaceae</taxon>
        <taxon>Sulfurisphaera</taxon>
    </lineage>
</organism>
<proteinExistence type="predicted"/>
<protein>
    <recommendedName>
        <fullName evidence="2">Homeodomain phBC6A51-type domain-containing protein</fullName>
    </recommendedName>
</protein>
<dbReference type="GeneID" id="92353064"/>
<dbReference type="KEGG" id="sjv:SJAV_01320"/>
<reference evidence="1" key="1">
    <citation type="submission" date="2024-03" db="EMBL/GenBank/DDBJ databases">
        <title>Complete genome sequence of Sulfurisphaera javensis strain KD-1.</title>
        <authorList>
            <person name="Sakai H."/>
            <person name="Nur N."/>
            <person name="Suwanto A."/>
            <person name="Kurosawa N."/>
        </authorList>
    </citation>
    <scope>NUCLEOTIDE SEQUENCE</scope>
    <source>
        <strain evidence="1">KD-1</strain>
    </source>
</reference>
<accession>A0AAT9GN94</accession>
<dbReference type="RefSeq" id="WP_369610434.1">
    <property type="nucleotide sequence ID" value="NZ_AP031322.1"/>
</dbReference>
<name>A0AAT9GN94_9CREN</name>
<evidence type="ECO:0008006" key="2">
    <source>
        <dbReference type="Google" id="ProtNLM"/>
    </source>
</evidence>
<gene>
    <name evidence="1" type="ORF">SJAV_01320</name>
</gene>